<protein>
    <submittedName>
        <fullName evidence="3">OmpH family outer membrane protein</fullName>
    </submittedName>
</protein>
<reference evidence="3" key="1">
    <citation type="journal article" date="2020" name="mSystems">
        <title>Genome- and Community-Level Interaction Insights into Carbon Utilization and Element Cycling Functions of Hydrothermarchaeota in Hydrothermal Sediment.</title>
        <authorList>
            <person name="Zhou Z."/>
            <person name="Liu Y."/>
            <person name="Xu W."/>
            <person name="Pan J."/>
            <person name="Luo Z.H."/>
            <person name="Li M."/>
        </authorList>
    </citation>
    <scope>NUCLEOTIDE SEQUENCE [LARGE SCALE GENOMIC DNA]</scope>
    <source>
        <strain evidence="3">SpSt-456</strain>
    </source>
</reference>
<dbReference type="Gene3D" id="3.90.20.10">
    <property type="match status" value="1"/>
</dbReference>
<dbReference type="EMBL" id="DSTK01000040">
    <property type="protein sequence ID" value="HFK98591.1"/>
    <property type="molecule type" value="Genomic_DNA"/>
</dbReference>
<feature type="region of interest" description="Disordered" evidence="1">
    <location>
        <begin position="134"/>
        <end position="163"/>
    </location>
</feature>
<proteinExistence type="predicted"/>
<feature type="compositionally biased region" description="Pro residues" evidence="1">
    <location>
        <begin position="147"/>
        <end position="160"/>
    </location>
</feature>
<feature type="region of interest" description="Disordered" evidence="1">
    <location>
        <begin position="190"/>
        <end position="232"/>
    </location>
</feature>
<keyword evidence="2" id="KW-0812">Transmembrane</keyword>
<name>A0A832A5W6_9BACT</name>
<sequence>MERVVRVEEELRALREIQIAHFNAAEKRFEAMDKRFEALQREMTARFEALQREMTARFEAQQREMTARFEAVDKRFEALQGEMAARFEAMDRRFEAMERRFRFQEWMIAGGVTLIVGLLTVLKIFSRALSARTAGRPSPLSKRLQPRPSPHPRQPPPPIPVGAASAATLRHNQWPTFWKKATFLHKKQNAHRGIPGRGGGKLPEGGFLGRAGLSTARHKKESSAPSASLRCI</sequence>
<evidence type="ECO:0000313" key="3">
    <source>
        <dbReference type="EMBL" id="HFK98591.1"/>
    </source>
</evidence>
<feature type="compositionally biased region" description="Gly residues" evidence="1">
    <location>
        <begin position="195"/>
        <end position="209"/>
    </location>
</feature>
<gene>
    <name evidence="3" type="ORF">ENS06_14855</name>
</gene>
<organism evidence="3">
    <name type="scientific">Desulfacinum infernum</name>
    <dbReference type="NCBI Taxonomy" id="35837"/>
    <lineage>
        <taxon>Bacteria</taxon>
        <taxon>Pseudomonadati</taxon>
        <taxon>Thermodesulfobacteriota</taxon>
        <taxon>Syntrophobacteria</taxon>
        <taxon>Syntrophobacterales</taxon>
        <taxon>Syntrophobacteraceae</taxon>
        <taxon>Desulfacinum</taxon>
    </lineage>
</organism>
<feature type="transmembrane region" description="Helical" evidence="2">
    <location>
        <begin position="106"/>
        <end position="125"/>
    </location>
</feature>
<evidence type="ECO:0000256" key="2">
    <source>
        <dbReference type="SAM" id="Phobius"/>
    </source>
</evidence>
<evidence type="ECO:0000256" key="1">
    <source>
        <dbReference type="SAM" id="MobiDB-lite"/>
    </source>
</evidence>
<keyword evidence="2" id="KW-0472">Membrane</keyword>
<keyword evidence="2" id="KW-1133">Transmembrane helix</keyword>
<accession>A0A832A5W6</accession>
<comment type="caution">
    <text evidence="3">The sequence shown here is derived from an EMBL/GenBank/DDBJ whole genome shotgun (WGS) entry which is preliminary data.</text>
</comment>
<dbReference type="AlphaFoldDB" id="A0A832A5W6"/>